<protein>
    <recommendedName>
        <fullName evidence="4">LarC family nickel insertion protein</fullName>
    </recommendedName>
</protein>
<sequence>RRELPWPNALRVWLGEEIPPRPPTLGGANGADREGSPQSWGAGGGTFEPGHDEAVLLETNIDDMNPQFYAPLFDRLFAAGALDAWLTPVVMKKGRPGIVVAVLAAPADVAPLTALLIEHTTTLGVRATTVGRTKAGRTVETVTTPWGEARVKLKHWRGRTVGAAPEYDDCAALAAAAGVPVATVHATVARLAAHFVAPPVQEG</sequence>
<organism evidence="3">
    <name type="scientific">uncultured Thermomicrobiales bacterium</name>
    <dbReference type="NCBI Taxonomy" id="1645740"/>
    <lineage>
        <taxon>Bacteria</taxon>
        <taxon>Pseudomonadati</taxon>
        <taxon>Thermomicrobiota</taxon>
        <taxon>Thermomicrobia</taxon>
        <taxon>Thermomicrobiales</taxon>
        <taxon>environmental samples</taxon>
    </lineage>
</organism>
<dbReference type="Pfam" id="PF01969">
    <property type="entry name" value="Ni_insertion"/>
    <property type="match status" value="1"/>
</dbReference>
<dbReference type="EMBL" id="CADCWM010000328">
    <property type="protein sequence ID" value="CAA9553629.1"/>
    <property type="molecule type" value="Genomic_DNA"/>
</dbReference>
<dbReference type="InterPro" id="IPR002822">
    <property type="entry name" value="Ni_insertion"/>
</dbReference>
<dbReference type="Gene3D" id="3.30.70.1380">
    <property type="entry name" value="Transcriptional regulatory protein pf0864 domain like"/>
    <property type="match status" value="1"/>
</dbReference>
<evidence type="ECO:0000256" key="1">
    <source>
        <dbReference type="ARBA" id="ARBA00022596"/>
    </source>
</evidence>
<feature type="region of interest" description="Disordered" evidence="2">
    <location>
        <begin position="17"/>
        <end position="49"/>
    </location>
</feature>
<dbReference type="Gene3D" id="3.10.20.300">
    <property type="entry name" value="mk0293 like domain"/>
    <property type="match status" value="1"/>
</dbReference>
<evidence type="ECO:0000313" key="3">
    <source>
        <dbReference type="EMBL" id="CAA9553629.1"/>
    </source>
</evidence>
<dbReference type="PANTHER" id="PTHR36566">
    <property type="entry name" value="NICKEL INSERTION PROTEIN-RELATED"/>
    <property type="match status" value="1"/>
</dbReference>
<reference evidence="3" key="1">
    <citation type="submission" date="2020-02" db="EMBL/GenBank/DDBJ databases">
        <authorList>
            <person name="Meier V. D."/>
        </authorList>
    </citation>
    <scope>NUCLEOTIDE SEQUENCE</scope>
    <source>
        <strain evidence="3">AVDCRST_MAG88</strain>
    </source>
</reference>
<name>A0A6J4UMV4_9BACT</name>
<accession>A0A6J4UMV4</accession>
<keyword evidence="1" id="KW-0533">Nickel</keyword>
<proteinExistence type="predicted"/>
<dbReference type="AlphaFoldDB" id="A0A6J4UMV4"/>
<evidence type="ECO:0008006" key="4">
    <source>
        <dbReference type="Google" id="ProtNLM"/>
    </source>
</evidence>
<feature type="non-terminal residue" evidence="3">
    <location>
        <position position="1"/>
    </location>
</feature>
<dbReference type="PANTHER" id="PTHR36566:SF1">
    <property type="entry name" value="PYRIDINIUM-3,5-BISTHIOCARBOXYLIC ACID MONONUCLEOTIDE NICKEL INSERTION PROTEIN"/>
    <property type="match status" value="1"/>
</dbReference>
<gene>
    <name evidence="3" type="ORF">AVDCRST_MAG88-943</name>
</gene>
<evidence type="ECO:0000256" key="2">
    <source>
        <dbReference type="SAM" id="MobiDB-lite"/>
    </source>
</evidence>